<dbReference type="AlphaFoldDB" id="A0A1X7TWE7"/>
<dbReference type="EnsemblMetazoa" id="Aqu2.1.19775_001">
    <property type="protein sequence ID" value="Aqu2.1.19775_001"/>
    <property type="gene ID" value="Aqu2.1.19775"/>
</dbReference>
<reference evidence="1" key="1">
    <citation type="submission" date="2017-05" db="UniProtKB">
        <authorList>
            <consortium name="EnsemblMetazoa"/>
        </authorList>
    </citation>
    <scope>IDENTIFICATION</scope>
</reference>
<protein>
    <submittedName>
        <fullName evidence="1">Uncharacterized protein</fullName>
    </submittedName>
</protein>
<accession>A0A1X7TWE7</accession>
<proteinExistence type="predicted"/>
<dbReference type="InParanoid" id="A0A1X7TWE7"/>
<sequence>MRKLFDAPDLPETKCPRLDSVFKLTVVKETKDADQELARLQALIHDAAALLLAMLRDIEHDGEELSVDQSKAALTTAVPLLGNASAQVSRL</sequence>
<name>A0A1X7TWE7_AMPQE</name>
<evidence type="ECO:0000313" key="1">
    <source>
        <dbReference type="EnsemblMetazoa" id="Aqu2.1.19775_001"/>
    </source>
</evidence>
<organism evidence="1">
    <name type="scientific">Amphimedon queenslandica</name>
    <name type="common">Sponge</name>
    <dbReference type="NCBI Taxonomy" id="400682"/>
    <lineage>
        <taxon>Eukaryota</taxon>
        <taxon>Metazoa</taxon>
        <taxon>Porifera</taxon>
        <taxon>Demospongiae</taxon>
        <taxon>Heteroscleromorpha</taxon>
        <taxon>Haplosclerida</taxon>
        <taxon>Niphatidae</taxon>
        <taxon>Amphimedon</taxon>
    </lineage>
</organism>